<organism evidence="2 4">
    <name type="scientific">Streptomyces brevispora</name>
    <dbReference type="NCBI Taxonomy" id="887462"/>
    <lineage>
        <taxon>Bacteria</taxon>
        <taxon>Bacillati</taxon>
        <taxon>Actinomycetota</taxon>
        <taxon>Actinomycetes</taxon>
        <taxon>Kitasatosporales</taxon>
        <taxon>Streptomycetaceae</taxon>
        <taxon>Streptomyces</taxon>
    </lineage>
</organism>
<evidence type="ECO:0008006" key="5">
    <source>
        <dbReference type="Google" id="ProtNLM"/>
    </source>
</evidence>
<evidence type="ECO:0000313" key="4">
    <source>
        <dbReference type="Proteomes" id="UP001330827"/>
    </source>
</evidence>
<evidence type="ECO:0000313" key="3">
    <source>
        <dbReference type="EMBL" id="WSC14904.1"/>
    </source>
</evidence>
<dbReference type="Proteomes" id="UP001330827">
    <property type="component" value="Chromosome"/>
</dbReference>
<feature type="region of interest" description="Disordered" evidence="1">
    <location>
        <begin position="72"/>
        <end position="104"/>
    </location>
</feature>
<dbReference type="RefSeq" id="WP_326592849.1">
    <property type="nucleotide sequence ID" value="NZ_CP109114.1"/>
</dbReference>
<proteinExistence type="predicted"/>
<evidence type="ECO:0000313" key="2">
    <source>
        <dbReference type="EMBL" id="WSC14359.1"/>
    </source>
</evidence>
<sequence length="104" mass="11243">MSGIRFEFDPNCLPEIMRSEPVRGALKAEADRIAPIARTIARSEVSDEFADSIHVVEEVRPRGRPTAAVVADSADAAGHEHGTSSTPRRRVLGRAAHTRIDGVT</sequence>
<protein>
    <recommendedName>
        <fullName evidence="5">HK97 gp10 family phage protein</fullName>
    </recommendedName>
</protein>
<gene>
    <name evidence="2" type="ORF">OIE64_16915</name>
    <name evidence="3" type="ORF">OIE64_20065</name>
</gene>
<accession>A0ABZ1G3A0</accession>
<name>A0ABZ1G3A0_9ACTN</name>
<dbReference type="EMBL" id="CP109114">
    <property type="protein sequence ID" value="WSC14359.1"/>
    <property type="molecule type" value="Genomic_DNA"/>
</dbReference>
<dbReference type="EMBL" id="CP109114">
    <property type="protein sequence ID" value="WSC14904.1"/>
    <property type="molecule type" value="Genomic_DNA"/>
</dbReference>
<reference evidence="2 4" key="1">
    <citation type="submission" date="2022-10" db="EMBL/GenBank/DDBJ databases">
        <title>The complete genomes of actinobacterial strains from the NBC collection.</title>
        <authorList>
            <person name="Joergensen T.S."/>
            <person name="Alvarez Arevalo M."/>
            <person name="Sterndorff E.B."/>
            <person name="Faurdal D."/>
            <person name="Vuksanovic O."/>
            <person name="Mourched A.-S."/>
            <person name="Charusanti P."/>
            <person name="Shaw S."/>
            <person name="Blin K."/>
            <person name="Weber T."/>
        </authorList>
    </citation>
    <scope>NUCLEOTIDE SEQUENCE [LARGE SCALE GENOMIC DNA]</scope>
    <source>
        <strain evidence="2 4">NBC 01769</strain>
    </source>
</reference>
<keyword evidence="4" id="KW-1185">Reference proteome</keyword>
<evidence type="ECO:0000256" key="1">
    <source>
        <dbReference type="SAM" id="MobiDB-lite"/>
    </source>
</evidence>